<reference evidence="1" key="1">
    <citation type="submission" date="2023-10" db="EMBL/GenBank/DDBJ databases">
        <authorList>
            <person name="Rodriguez Cubillos JULIANA M."/>
            <person name="De Vega J."/>
        </authorList>
    </citation>
    <scope>NUCLEOTIDE SEQUENCE</scope>
</reference>
<dbReference type="Proteomes" id="UP001177021">
    <property type="component" value="Unassembled WGS sequence"/>
</dbReference>
<gene>
    <name evidence="1" type="ORF">MILVUS5_LOCUS10963</name>
</gene>
<protein>
    <submittedName>
        <fullName evidence="1">Uncharacterized protein</fullName>
    </submittedName>
</protein>
<sequence length="243" mass="26885">MEELPVPEVQINGGATTATLNPSEPHGSKRQRRPSVRLGDIGDQPSDSHSRRTTKPWRFGISNNISGKPSKTRPLTNLTSVSDFDETREGEEEEDIEANTDGVIIGSWKVKKGSKRPRSNWISSRIDKGEETVDNDNDNDDVYEDFEGDNSGRSIHSSENLGDFDVRDRNEDGGRGSCGEDGVRIWLNGLGLGRYAPVFQIHEVDDEVLPLLTLEDLKDMGVNAVGSRRKLYCAIQKLGKGFS</sequence>
<evidence type="ECO:0000313" key="1">
    <source>
        <dbReference type="EMBL" id="CAJ2641284.1"/>
    </source>
</evidence>
<comment type="caution">
    <text evidence="1">The sequence shown here is derived from an EMBL/GenBank/DDBJ whole genome shotgun (WGS) entry which is preliminary data.</text>
</comment>
<keyword evidence="2" id="KW-1185">Reference proteome</keyword>
<organism evidence="1 2">
    <name type="scientific">Trifolium pratense</name>
    <name type="common">Red clover</name>
    <dbReference type="NCBI Taxonomy" id="57577"/>
    <lineage>
        <taxon>Eukaryota</taxon>
        <taxon>Viridiplantae</taxon>
        <taxon>Streptophyta</taxon>
        <taxon>Embryophyta</taxon>
        <taxon>Tracheophyta</taxon>
        <taxon>Spermatophyta</taxon>
        <taxon>Magnoliopsida</taxon>
        <taxon>eudicotyledons</taxon>
        <taxon>Gunneridae</taxon>
        <taxon>Pentapetalae</taxon>
        <taxon>rosids</taxon>
        <taxon>fabids</taxon>
        <taxon>Fabales</taxon>
        <taxon>Fabaceae</taxon>
        <taxon>Papilionoideae</taxon>
        <taxon>50 kb inversion clade</taxon>
        <taxon>NPAAA clade</taxon>
        <taxon>Hologalegina</taxon>
        <taxon>IRL clade</taxon>
        <taxon>Trifolieae</taxon>
        <taxon>Trifolium</taxon>
    </lineage>
</organism>
<accession>A0ACB0J9J0</accession>
<evidence type="ECO:0000313" key="2">
    <source>
        <dbReference type="Proteomes" id="UP001177021"/>
    </source>
</evidence>
<name>A0ACB0J9J0_TRIPR</name>
<proteinExistence type="predicted"/>
<dbReference type="EMBL" id="CASHSV030000024">
    <property type="protein sequence ID" value="CAJ2641284.1"/>
    <property type="molecule type" value="Genomic_DNA"/>
</dbReference>